<evidence type="ECO:0000259" key="1">
    <source>
        <dbReference type="Pfam" id="PF12146"/>
    </source>
</evidence>
<gene>
    <name evidence="2" type="ORF">POTOM_061581</name>
</gene>
<evidence type="ECO:0000313" key="3">
    <source>
        <dbReference type="Proteomes" id="UP000886885"/>
    </source>
</evidence>
<protein>
    <recommendedName>
        <fullName evidence="1">Serine aminopeptidase S33 domain-containing protein</fullName>
    </recommendedName>
</protein>
<dbReference type="PANTHER" id="PTHR22753:SF14">
    <property type="entry name" value="MONOACYLGLYCEROL_DIACYLGLYCEROL O-ACYLTRANSFERASE"/>
    <property type="match status" value="1"/>
</dbReference>
<reference evidence="2" key="1">
    <citation type="journal article" date="2020" name="bioRxiv">
        <title>Hybrid origin of Populus tomentosa Carr. identified through genome sequencing and phylogenomic analysis.</title>
        <authorList>
            <person name="An X."/>
            <person name="Gao K."/>
            <person name="Chen Z."/>
            <person name="Li J."/>
            <person name="Yang X."/>
            <person name="Yang X."/>
            <person name="Zhou J."/>
            <person name="Guo T."/>
            <person name="Zhao T."/>
            <person name="Huang S."/>
            <person name="Miao D."/>
            <person name="Khan W.U."/>
            <person name="Rao P."/>
            <person name="Ye M."/>
            <person name="Lei B."/>
            <person name="Liao W."/>
            <person name="Wang J."/>
            <person name="Ji L."/>
            <person name="Li Y."/>
            <person name="Guo B."/>
            <person name="Mustafa N.S."/>
            <person name="Li S."/>
            <person name="Yun Q."/>
            <person name="Keller S.R."/>
            <person name="Mao J."/>
            <person name="Zhang R."/>
            <person name="Strauss S.H."/>
        </authorList>
    </citation>
    <scope>NUCLEOTIDE SEQUENCE</scope>
    <source>
        <strain evidence="2">GM15</strain>
        <tissue evidence="2">Leaf</tissue>
    </source>
</reference>
<dbReference type="EMBL" id="JAAWWB010001745">
    <property type="protein sequence ID" value="KAG6735756.1"/>
    <property type="molecule type" value="Genomic_DNA"/>
</dbReference>
<dbReference type="PANTHER" id="PTHR22753">
    <property type="entry name" value="TRANSMEMBRANE PROTEIN 68"/>
    <property type="match status" value="1"/>
</dbReference>
<dbReference type="InterPro" id="IPR029058">
    <property type="entry name" value="AB_hydrolase_fold"/>
</dbReference>
<keyword evidence="3" id="KW-1185">Reference proteome</keyword>
<dbReference type="GO" id="GO:0016020">
    <property type="term" value="C:membrane"/>
    <property type="evidence" value="ECO:0007669"/>
    <property type="project" value="TreeGrafter"/>
</dbReference>
<dbReference type="Proteomes" id="UP000886885">
    <property type="component" value="Unassembled WGS sequence"/>
</dbReference>
<dbReference type="SUPFAM" id="SSF53474">
    <property type="entry name" value="alpha/beta-Hydrolases"/>
    <property type="match status" value="1"/>
</dbReference>
<dbReference type="OrthoDB" id="44277at2759"/>
<proteinExistence type="predicted"/>
<accession>A0A8X8BVB8</accession>
<name>A0A8X8BVB8_POPTO</name>
<organism evidence="2 3">
    <name type="scientific">Populus tomentosa</name>
    <name type="common">Chinese white poplar</name>
    <dbReference type="NCBI Taxonomy" id="118781"/>
    <lineage>
        <taxon>Eukaryota</taxon>
        <taxon>Viridiplantae</taxon>
        <taxon>Streptophyta</taxon>
        <taxon>Embryophyta</taxon>
        <taxon>Tracheophyta</taxon>
        <taxon>Spermatophyta</taxon>
        <taxon>Magnoliopsida</taxon>
        <taxon>eudicotyledons</taxon>
        <taxon>Gunneridae</taxon>
        <taxon>Pentapetalae</taxon>
        <taxon>rosids</taxon>
        <taxon>fabids</taxon>
        <taxon>Malpighiales</taxon>
        <taxon>Salicaceae</taxon>
        <taxon>Saliceae</taxon>
        <taxon>Populus</taxon>
    </lineage>
</organism>
<dbReference type="AlphaFoldDB" id="A0A8X8BVB8"/>
<dbReference type="Pfam" id="PF12146">
    <property type="entry name" value="Hydrolase_4"/>
    <property type="match status" value="1"/>
</dbReference>
<evidence type="ECO:0000313" key="2">
    <source>
        <dbReference type="EMBL" id="KAG6735756.1"/>
    </source>
</evidence>
<sequence length="791" mass="87905">MPAVVNSLVLPYFVRNSEAKLRSRVRVQSLGSGRESKILSSDSIPVKGASIEEKEKKGDLVDGFVRKIEKSDEGLIDGGNGRLKYTRVEKKRVKDVISNDLEVLWDDGYGIKTVKDYLEGAKEIIRPDGGPPRWFCPVECGQPLKDSPILLFLPGMDGVGLGLTLHHKALGKVFEVRCLHIPVYDRTPFEGLVKFVEKTVRLEHASSPNKPIYLVGDSFGGCLAVAVAARNPEIDLVLILANPGQIPDTIRFVLATSFNRSQLQPLFPLLEALPDELHNAVPYLLSFVMGNPVKMATVNIESKLPPGLQIEQLSNNLTAMLPSLSGLADIIPKDTLLWKLKLLKSAAAYANSRLHSVKAEVLVLSSGKDQMLPSGDESQRLKSSLKNCTVRHFKENGHTILLEDGVNLLTIIKGTSKYRRSRRLDFVSNYVPPSMSEFERGFEKIGLLQTASSAAMFSTLDDGNIVRGLGGVPNEGPVLLVGYHMLLGLELSSLVEAFLREKNIMVRGMAHPMLFTRLELSSTEFSITDWMKVMGAVPVTATNIYKLLSTNSHVLLYPGGVREAFHYRQLEPFVVRNRAHAPDLGKDVYVAVEVSASYEEALLSYSSHDCSIFFPILIVDICDLQGEEYKLIWPKQQEFIRMAARFGATIVPFGAVGEDDIAELVLDYNDLMKIPLVNGYVRDATSKSIKIRDENQGEVANQAFYIPGLLPKVPGRFYFLFGKPIETKGKGEILEDREKANQLYLHVKSEVESCLAYLLKKREDDPYRSIIDRTVYRASRSPSNEVPAFDP</sequence>
<dbReference type="Gene3D" id="3.40.50.1820">
    <property type="entry name" value="alpha/beta hydrolase"/>
    <property type="match status" value="1"/>
</dbReference>
<feature type="domain" description="Serine aminopeptidase S33" evidence="1">
    <location>
        <begin position="199"/>
        <end position="403"/>
    </location>
</feature>
<dbReference type="InterPro" id="IPR022742">
    <property type="entry name" value="Hydrolase_4"/>
</dbReference>
<comment type="caution">
    <text evidence="2">The sequence shown here is derived from an EMBL/GenBank/DDBJ whole genome shotgun (WGS) entry which is preliminary data.</text>
</comment>